<proteinExistence type="predicted"/>
<dbReference type="AlphaFoldDB" id="A0A2J6QMC4"/>
<dbReference type="EMBL" id="KZ613466">
    <property type="protein sequence ID" value="PMD27412.1"/>
    <property type="molecule type" value="Genomic_DNA"/>
</dbReference>
<evidence type="ECO:0000256" key="1">
    <source>
        <dbReference type="SAM" id="MobiDB-lite"/>
    </source>
</evidence>
<evidence type="ECO:0000313" key="3">
    <source>
        <dbReference type="Proteomes" id="UP000235672"/>
    </source>
</evidence>
<reference evidence="2 3" key="1">
    <citation type="submission" date="2016-05" db="EMBL/GenBank/DDBJ databases">
        <title>A degradative enzymes factory behind the ericoid mycorrhizal symbiosis.</title>
        <authorList>
            <consortium name="DOE Joint Genome Institute"/>
            <person name="Martino E."/>
            <person name="Morin E."/>
            <person name="Grelet G."/>
            <person name="Kuo A."/>
            <person name="Kohler A."/>
            <person name="Daghino S."/>
            <person name="Barry K."/>
            <person name="Choi C."/>
            <person name="Cichocki N."/>
            <person name="Clum A."/>
            <person name="Copeland A."/>
            <person name="Hainaut M."/>
            <person name="Haridas S."/>
            <person name="Labutti K."/>
            <person name="Lindquist E."/>
            <person name="Lipzen A."/>
            <person name="Khouja H.-R."/>
            <person name="Murat C."/>
            <person name="Ohm R."/>
            <person name="Olson A."/>
            <person name="Spatafora J."/>
            <person name="Veneault-Fourrey C."/>
            <person name="Henrissat B."/>
            <person name="Grigoriev I."/>
            <person name="Martin F."/>
            <person name="Perotto S."/>
        </authorList>
    </citation>
    <scope>NUCLEOTIDE SEQUENCE [LARGE SCALE GENOMIC DNA]</scope>
    <source>
        <strain evidence="2 3">UAMH 7357</strain>
    </source>
</reference>
<feature type="compositionally biased region" description="Basic and acidic residues" evidence="1">
    <location>
        <begin position="23"/>
        <end position="52"/>
    </location>
</feature>
<dbReference type="Proteomes" id="UP000235672">
    <property type="component" value="Unassembled WGS sequence"/>
</dbReference>
<feature type="compositionally biased region" description="Pro residues" evidence="1">
    <location>
        <begin position="109"/>
        <end position="131"/>
    </location>
</feature>
<sequence>MGGPNNTLHNFADMMCRGFSKSARRDFRKNQRREKKERERWRARHNSDKGYESETSSDLYIYPGSTSMLNIVPLGFPVRSPGSMLRRVSAPLVTSEPGWPLPPSYPSIPPIEELQPPPGVPLRHPTPPHLPQEPTRIGWDPETSNDRVRPSKSRHTQNPGLVPIYEPTAIPMTETRGSERLPTYQAPLVVNERTILEGLRPRTAYDTGRHRRRR</sequence>
<organism evidence="2 3">
    <name type="scientific">Hyaloscypha hepaticicola</name>
    <dbReference type="NCBI Taxonomy" id="2082293"/>
    <lineage>
        <taxon>Eukaryota</taxon>
        <taxon>Fungi</taxon>
        <taxon>Dikarya</taxon>
        <taxon>Ascomycota</taxon>
        <taxon>Pezizomycotina</taxon>
        <taxon>Leotiomycetes</taxon>
        <taxon>Helotiales</taxon>
        <taxon>Hyaloscyphaceae</taxon>
        <taxon>Hyaloscypha</taxon>
    </lineage>
</organism>
<feature type="region of interest" description="Disordered" evidence="1">
    <location>
        <begin position="22"/>
        <end position="56"/>
    </location>
</feature>
<gene>
    <name evidence="2" type="ORF">NA56DRAFT_726398</name>
</gene>
<evidence type="ECO:0000313" key="2">
    <source>
        <dbReference type="EMBL" id="PMD27412.1"/>
    </source>
</evidence>
<accession>A0A2J6QMC4</accession>
<protein>
    <submittedName>
        <fullName evidence="2">Uncharacterized protein</fullName>
    </submittedName>
</protein>
<name>A0A2J6QMC4_9HELO</name>
<keyword evidence="3" id="KW-1185">Reference proteome</keyword>
<feature type="region of interest" description="Disordered" evidence="1">
    <location>
        <begin position="109"/>
        <end position="170"/>
    </location>
</feature>